<gene>
    <name evidence="5" type="ORF">B0A48_10891</name>
</gene>
<dbReference type="SUPFAM" id="SSF48403">
    <property type="entry name" value="Ankyrin repeat"/>
    <property type="match status" value="1"/>
</dbReference>
<dbReference type="InterPro" id="IPR027417">
    <property type="entry name" value="P-loop_NTPase"/>
</dbReference>
<evidence type="ECO:0000259" key="3">
    <source>
        <dbReference type="Pfam" id="PF22939"/>
    </source>
</evidence>
<dbReference type="SUPFAM" id="SSF52540">
    <property type="entry name" value="P-loop containing nucleoside triphosphate hydrolases"/>
    <property type="match status" value="1"/>
</dbReference>
<evidence type="ECO:0000313" key="6">
    <source>
        <dbReference type="Proteomes" id="UP000192596"/>
    </source>
</evidence>
<evidence type="ECO:0000256" key="2">
    <source>
        <dbReference type="PROSITE-ProRule" id="PRU00023"/>
    </source>
</evidence>
<dbReference type="PANTHER" id="PTHR10039:SF16">
    <property type="entry name" value="GPI INOSITOL-DEACYLASE"/>
    <property type="match status" value="1"/>
</dbReference>
<dbReference type="SMART" id="SM00248">
    <property type="entry name" value="ANK"/>
    <property type="match status" value="3"/>
</dbReference>
<feature type="repeat" description="ANK" evidence="2">
    <location>
        <begin position="660"/>
        <end position="692"/>
    </location>
</feature>
<feature type="repeat" description="ANK" evidence="2">
    <location>
        <begin position="627"/>
        <end position="659"/>
    </location>
</feature>
<evidence type="ECO:0000259" key="4">
    <source>
        <dbReference type="Pfam" id="PF24883"/>
    </source>
</evidence>
<evidence type="ECO:0000313" key="5">
    <source>
        <dbReference type="EMBL" id="OQO04280.1"/>
    </source>
</evidence>
<feature type="domain" description="Nephrocystin 3-like N-terminal" evidence="4">
    <location>
        <begin position="212"/>
        <end position="369"/>
    </location>
</feature>
<dbReference type="Gene3D" id="1.25.40.20">
    <property type="entry name" value="Ankyrin repeat-containing domain"/>
    <property type="match status" value="1"/>
</dbReference>
<dbReference type="PROSITE" id="PS50088">
    <property type="entry name" value="ANK_REPEAT"/>
    <property type="match status" value="2"/>
</dbReference>
<dbReference type="PANTHER" id="PTHR10039">
    <property type="entry name" value="AMELOGENIN"/>
    <property type="match status" value="1"/>
</dbReference>
<dbReference type="InParanoid" id="A0A1V8SYY3"/>
<evidence type="ECO:0000256" key="1">
    <source>
        <dbReference type="ARBA" id="ARBA00022737"/>
    </source>
</evidence>
<sequence length="799" mass="87958">MDPLSLCANIITVLQAANDVLHICYDYRAVLKDRPWSLTRVYDEVLELRAILEQLELLASDLSDADQRTNNSITLLCLADPSPLSTCARELQHLQDLLAPSKLSGRAGTHRHAVIESLGWRLKDSEAKTCLTRLEKCKTTLMLALTADQTALLVNLRETAQKIHVKVSSVASNVNRLQDGAEGAKRQKMLKWLSRSDQVEEHKQILASHVTGTSSWFVKSDQFLDIVHKCQPGGFRLTGRPGAGKTQLFAAVVEALRRRSDSVDVAYFYCNFRKGEQCDAAVVLGSLTAQLCVGQAAMPDELQLAFEESNNTEQKRKPELSMLKSVLHTLGERSVLVLLVDALDECADSAVLADALRAISSQACVFVTGRDSVDHARILHVFSRLRLETYCAEMNTDIELYVKHRLDQDRGLVSLDTTVKQEVAVSLGQRSAGMFRWAQCQLDSICQLQTVRQIRVALESLPAGLNETYGLILRRVPRTSSRVVRRVLLWLCFSIQPLSLDEVHEAIAIEPGTDSIDSDDRLIRPEAILQLCSSLVVTSDDGQLSLAHLSVKDYLLSEAVTADEETTVYSMHEYACHEELAELCLTYVSFSDFASGPSESALDFGLYNAASNLVDEGAELDVPGSRFGGTALHGATFRGHVEIMEMLLKAGADANKADHQRITPLHSAAVLDDASIIGMLLRYGALSEVKDCGGETPLDWAAHAGQSTLLRLLTVRNDISSTKDAPRLDIPPTTKTRAPVQIWSRPKSYFPSLYEKRSGMESSIIVSVEFGSPPLSPADTWSLVTYDSFDKNSIESGSE</sequence>
<dbReference type="InterPro" id="IPR054471">
    <property type="entry name" value="GPIID_WHD"/>
</dbReference>
<reference evidence="6" key="1">
    <citation type="submission" date="2017-03" db="EMBL/GenBank/DDBJ databases">
        <title>Genomes of endolithic fungi from Antarctica.</title>
        <authorList>
            <person name="Coleine C."/>
            <person name="Masonjones S."/>
            <person name="Stajich J.E."/>
        </authorList>
    </citation>
    <scope>NUCLEOTIDE SEQUENCE [LARGE SCALE GENOMIC DNA]</scope>
    <source>
        <strain evidence="6">CCFEE 5527</strain>
    </source>
</reference>
<dbReference type="AlphaFoldDB" id="A0A1V8SYY3"/>
<keyword evidence="1" id="KW-0677">Repeat</keyword>
<dbReference type="InterPro" id="IPR002110">
    <property type="entry name" value="Ankyrin_rpt"/>
</dbReference>
<feature type="domain" description="GPI inositol-deacylase winged helix" evidence="3">
    <location>
        <begin position="482"/>
        <end position="563"/>
    </location>
</feature>
<organism evidence="5 6">
    <name type="scientific">Cryoendolithus antarcticus</name>
    <dbReference type="NCBI Taxonomy" id="1507870"/>
    <lineage>
        <taxon>Eukaryota</taxon>
        <taxon>Fungi</taxon>
        <taxon>Dikarya</taxon>
        <taxon>Ascomycota</taxon>
        <taxon>Pezizomycotina</taxon>
        <taxon>Dothideomycetes</taxon>
        <taxon>Dothideomycetidae</taxon>
        <taxon>Cladosporiales</taxon>
        <taxon>Cladosporiaceae</taxon>
        <taxon>Cryoendolithus</taxon>
    </lineage>
</organism>
<dbReference type="PROSITE" id="PS50297">
    <property type="entry name" value="ANK_REP_REGION"/>
    <property type="match status" value="2"/>
</dbReference>
<keyword evidence="2" id="KW-0040">ANK repeat</keyword>
<name>A0A1V8SYY3_9PEZI</name>
<dbReference type="Pfam" id="PF22939">
    <property type="entry name" value="WHD_GPIID"/>
    <property type="match status" value="1"/>
</dbReference>
<dbReference type="STRING" id="1507870.A0A1V8SYY3"/>
<dbReference type="OrthoDB" id="3944243at2759"/>
<keyword evidence="6" id="KW-1185">Reference proteome</keyword>
<accession>A0A1V8SYY3</accession>
<comment type="caution">
    <text evidence="5">The sequence shown here is derived from an EMBL/GenBank/DDBJ whole genome shotgun (WGS) entry which is preliminary data.</text>
</comment>
<proteinExistence type="predicted"/>
<dbReference type="Pfam" id="PF24883">
    <property type="entry name" value="NPHP3_N"/>
    <property type="match status" value="1"/>
</dbReference>
<protein>
    <submittedName>
        <fullName evidence="5">Uncharacterized protein</fullName>
    </submittedName>
</protein>
<dbReference type="Proteomes" id="UP000192596">
    <property type="component" value="Unassembled WGS sequence"/>
</dbReference>
<dbReference type="EMBL" id="NAJO01000022">
    <property type="protein sequence ID" value="OQO04280.1"/>
    <property type="molecule type" value="Genomic_DNA"/>
</dbReference>
<dbReference type="InterPro" id="IPR036770">
    <property type="entry name" value="Ankyrin_rpt-contain_sf"/>
</dbReference>
<dbReference type="InterPro" id="IPR056884">
    <property type="entry name" value="NPHP3-like_N"/>
</dbReference>
<dbReference type="Pfam" id="PF12796">
    <property type="entry name" value="Ank_2"/>
    <property type="match status" value="1"/>
</dbReference>
<dbReference type="Gene3D" id="3.40.50.300">
    <property type="entry name" value="P-loop containing nucleotide triphosphate hydrolases"/>
    <property type="match status" value="1"/>
</dbReference>